<proteinExistence type="predicted"/>
<evidence type="ECO:0000256" key="1">
    <source>
        <dbReference type="SAM" id="MobiDB-lite"/>
    </source>
</evidence>
<protein>
    <submittedName>
        <fullName evidence="2">Uncharacterized protein</fullName>
    </submittedName>
</protein>
<reference evidence="2" key="1">
    <citation type="journal article" date="2022" name="bioRxiv">
        <title>Sequencing and chromosome-scale assembly of the giantPleurodeles waltlgenome.</title>
        <authorList>
            <person name="Brown T."/>
            <person name="Elewa A."/>
            <person name="Iarovenko S."/>
            <person name="Subramanian E."/>
            <person name="Araus A.J."/>
            <person name="Petzold A."/>
            <person name="Susuki M."/>
            <person name="Suzuki K.-i.T."/>
            <person name="Hayashi T."/>
            <person name="Toyoda A."/>
            <person name="Oliveira C."/>
            <person name="Osipova E."/>
            <person name="Leigh N.D."/>
            <person name="Simon A."/>
            <person name="Yun M.H."/>
        </authorList>
    </citation>
    <scope>NUCLEOTIDE SEQUENCE</scope>
    <source>
        <strain evidence="2">20211129_DDA</strain>
        <tissue evidence="2">Liver</tissue>
    </source>
</reference>
<organism evidence="2 3">
    <name type="scientific">Pleurodeles waltl</name>
    <name type="common">Iberian ribbed newt</name>
    <dbReference type="NCBI Taxonomy" id="8319"/>
    <lineage>
        <taxon>Eukaryota</taxon>
        <taxon>Metazoa</taxon>
        <taxon>Chordata</taxon>
        <taxon>Craniata</taxon>
        <taxon>Vertebrata</taxon>
        <taxon>Euteleostomi</taxon>
        <taxon>Amphibia</taxon>
        <taxon>Batrachia</taxon>
        <taxon>Caudata</taxon>
        <taxon>Salamandroidea</taxon>
        <taxon>Salamandridae</taxon>
        <taxon>Pleurodelinae</taxon>
        <taxon>Pleurodeles</taxon>
    </lineage>
</organism>
<keyword evidence="3" id="KW-1185">Reference proteome</keyword>
<gene>
    <name evidence="2" type="ORF">NDU88_008686</name>
</gene>
<evidence type="ECO:0000313" key="2">
    <source>
        <dbReference type="EMBL" id="KAJ1130333.1"/>
    </source>
</evidence>
<dbReference type="AlphaFoldDB" id="A0AAV7PWW0"/>
<accession>A0AAV7PWW0</accession>
<feature type="region of interest" description="Disordered" evidence="1">
    <location>
        <begin position="48"/>
        <end position="76"/>
    </location>
</feature>
<feature type="compositionally biased region" description="Polar residues" evidence="1">
    <location>
        <begin position="52"/>
        <end position="62"/>
    </location>
</feature>
<evidence type="ECO:0000313" key="3">
    <source>
        <dbReference type="Proteomes" id="UP001066276"/>
    </source>
</evidence>
<name>A0AAV7PWW0_PLEWA</name>
<dbReference type="EMBL" id="JANPWB010000011">
    <property type="protein sequence ID" value="KAJ1130333.1"/>
    <property type="molecule type" value="Genomic_DNA"/>
</dbReference>
<comment type="caution">
    <text evidence="2">The sequence shown here is derived from an EMBL/GenBank/DDBJ whole genome shotgun (WGS) entry which is preliminary data.</text>
</comment>
<dbReference type="Proteomes" id="UP001066276">
    <property type="component" value="Chromosome 7"/>
</dbReference>
<sequence>MEPKGDACYRDTSVKRSPAVREEVLSEECTSLEQVEEVLAPAMPKKMWSAGSGASAQKQGSTPAGELAPEADKRGSLGRPYMVTRAPGLASMIPLQVKERIWRREFIDIFSLLEIQVEGLDLTTIDKKEEKKRERNRVRRERNFDNWLDVFRVMACIIVEKFPHCAKHLWLFQSKIHKV</sequence>